<gene>
    <name evidence="1" type="ORF">F8M49_25060</name>
</gene>
<accession>A0ABU3WV19</accession>
<evidence type="ECO:0000313" key="1">
    <source>
        <dbReference type="EMBL" id="MDV2477846.1"/>
    </source>
</evidence>
<comment type="caution">
    <text evidence="1">The sequence shown here is derived from an EMBL/GenBank/DDBJ whole genome shotgun (WGS) entry which is preliminary data.</text>
</comment>
<keyword evidence="2" id="KW-1185">Reference proteome</keyword>
<keyword evidence="1" id="KW-0238">DNA-binding</keyword>
<proteinExistence type="predicted"/>
<protein>
    <submittedName>
        <fullName evidence="1">DNA-binding protein</fullName>
    </submittedName>
</protein>
<reference evidence="1 2" key="1">
    <citation type="submission" date="2019-10" db="EMBL/GenBank/DDBJ databases">
        <title>Draft Genome Assembly of Rhodococcus zopfii DSM44189.</title>
        <authorList>
            <person name="Sutton J.M."/>
            <person name="Akob D.M."/>
            <person name="Bushman T.J."/>
        </authorList>
    </citation>
    <scope>NUCLEOTIDE SEQUENCE [LARGE SCALE GENOMIC DNA]</scope>
    <source>
        <strain evidence="1 2">DSM 44189</strain>
    </source>
</reference>
<evidence type="ECO:0000313" key="2">
    <source>
        <dbReference type="Proteomes" id="UP001275440"/>
    </source>
</evidence>
<organism evidence="1 2">
    <name type="scientific">Rhodococcus zopfii</name>
    <dbReference type="NCBI Taxonomy" id="43772"/>
    <lineage>
        <taxon>Bacteria</taxon>
        <taxon>Bacillati</taxon>
        <taxon>Actinomycetota</taxon>
        <taxon>Actinomycetes</taxon>
        <taxon>Mycobacteriales</taxon>
        <taxon>Nocardiaceae</taxon>
        <taxon>Rhodococcus</taxon>
    </lineage>
</organism>
<sequence>MEHESILATPQQVAPVLHTTPEALAQKRYLGTGPKFVKLGRRVFYKWADVYEWIDQNTMTRTDDRPGAA</sequence>
<dbReference type="EMBL" id="WBMO01000005">
    <property type="protein sequence ID" value="MDV2477846.1"/>
    <property type="molecule type" value="Genomic_DNA"/>
</dbReference>
<dbReference type="GO" id="GO:0003677">
    <property type="term" value="F:DNA binding"/>
    <property type="evidence" value="ECO:0007669"/>
    <property type="project" value="UniProtKB-KW"/>
</dbReference>
<name>A0ABU3WV19_9NOCA</name>
<dbReference type="Proteomes" id="UP001275440">
    <property type="component" value="Unassembled WGS sequence"/>
</dbReference>